<dbReference type="EMBL" id="JAPUUL010000018">
    <property type="protein sequence ID" value="KAJ8133378.1"/>
    <property type="molecule type" value="Genomic_DNA"/>
</dbReference>
<name>A0ACC2K1H2_9PEZI</name>
<evidence type="ECO:0000313" key="1">
    <source>
        <dbReference type="EMBL" id="KAJ8133378.1"/>
    </source>
</evidence>
<comment type="caution">
    <text evidence="1">The sequence shown here is derived from an EMBL/GenBank/DDBJ whole genome shotgun (WGS) entry which is preliminary data.</text>
</comment>
<gene>
    <name evidence="1" type="ORF">O1611_g243</name>
</gene>
<accession>A0ACC2K1H2</accession>
<organism evidence="1 2">
    <name type="scientific">Lasiodiplodia mahajangana</name>
    <dbReference type="NCBI Taxonomy" id="1108764"/>
    <lineage>
        <taxon>Eukaryota</taxon>
        <taxon>Fungi</taxon>
        <taxon>Dikarya</taxon>
        <taxon>Ascomycota</taxon>
        <taxon>Pezizomycotina</taxon>
        <taxon>Dothideomycetes</taxon>
        <taxon>Dothideomycetes incertae sedis</taxon>
        <taxon>Botryosphaeriales</taxon>
        <taxon>Botryosphaeriaceae</taxon>
        <taxon>Lasiodiplodia</taxon>
    </lineage>
</organism>
<reference evidence="1" key="1">
    <citation type="submission" date="2022-12" db="EMBL/GenBank/DDBJ databases">
        <title>Genome Sequence of Lasiodiplodia mahajangana.</title>
        <authorList>
            <person name="Buettner E."/>
        </authorList>
    </citation>
    <scope>NUCLEOTIDE SEQUENCE</scope>
    <source>
        <strain evidence="1">VT137</strain>
    </source>
</reference>
<keyword evidence="2" id="KW-1185">Reference proteome</keyword>
<protein>
    <submittedName>
        <fullName evidence="1">Uncharacterized protein</fullName>
    </submittedName>
</protein>
<dbReference type="Proteomes" id="UP001153332">
    <property type="component" value="Unassembled WGS sequence"/>
</dbReference>
<evidence type="ECO:0000313" key="2">
    <source>
        <dbReference type="Proteomes" id="UP001153332"/>
    </source>
</evidence>
<sequence length="443" mass="49605">MLRDDNMPAYEAPDDPEGEVDENDGGGGEEYNGPRQSYNFAPGYRGVVYRADVPDWGAGPRSKRSGQASKDADADDGPQASSDTNLEKQSKDKGEENASISDGDVRYKLQAMKWGLIPFWTKRNPGYGSMMKTINCRDDSLAQSGGMWGSMKARKRCIVVAQGFYEWLKKDGGREKLPHYVKRKDGKLMCFAGLWDVVQYENDEAKQYTYTIITTDSNRQLNFLHDRMPVILDNGSEKMRKWLDPKRYEWSKELQFLLVPYDGELEVYPVSKDVGKVGNNSPTFIIPIDSKQNKSNIANFFAKGPAKKEAKKEENDTKDNVIKTEQPEIQITDIGEFVAKGPKEEKEAKVKFEDVGEGEEKKTIPTGVKREGDEELTNQEPPRKLPSTTANKGQDTNKRKEASPRKASGRQKISATSNNSKSPAKSSKSTGSQKITKFFANSS</sequence>
<proteinExistence type="predicted"/>